<gene>
    <name evidence="1" type="ORF">ACFQ4A_13980</name>
</gene>
<protein>
    <submittedName>
        <fullName evidence="1">Uncharacterized protein</fullName>
    </submittedName>
</protein>
<dbReference type="EMBL" id="JBHTNH010000028">
    <property type="protein sequence ID" value="MFD1362765.1"/>
    <property type="molecule type" value="Genomic_DNA"/>
</dbReference>
<name>A0ABW3ZXP6_9BACI</name>
<dbReference type="Proteomes" id="UP001597178">
    <property type="component" value="Unassembled WGS sequence"/>
</dbReference>
<dbReference type="RefSeq" id="WP_382401632.1">
    <property type="nucleotide sequence ID" value="NZ_JBHTNH010000028.1"/>
</dbReference>
<proteinExistence type="predicted"/>
<accession>A0ABW3ZXP6</accession>
<comment type="caution">
    <text evidence="1">The sequence shown here is derived from an EMBL/GenBank/DDBJ whole genome shotgun (WGS) entry which is preliminary data.</text>
</comment>
<evidence type="ECO:0000313" key="2">
    <source>
        <dbReference type="Proteomes" id="UP001597178"/>
    </source>
</evidence>
<sequence length="78" mass="9276">MPEMGYTSVEVIPLKKSEILSEIKKMDTDELREFHKDYIEFLNQLGLKGHEDALVVGENYHFWLNKEDEVYDEKYGHL</sequence>
<organism evidence="1 2">
    <name type="scientific">Lentibacillus salinarum</name>
    <dbReference type="NCBI Taxonomy" id="446820"/>
    <lineage>
        <taxon>Bacteria</taxon>
        <taxon>Bacillati</taxon>
        <taxon>Bacillota</taxon>
        <taxon>Bacilli</taxon>
        <taxon>Bacillales</taxon>
        <taxon>Bacillaceae</taxon>
        <taxon>Lentibacillus</taxon>
    </lineage>
</organism>
<evidence type="ECO:0000313" key="1">
    <source>
        <dbReference type="EMBL" id="MFD1362765.1"/>
    </source>
</evidence>
<keyword evidence="2" id="KW-1185">Reference proteome</keyword>
<reference evidence="2" key="1">
    <citation type="journal article" date="2019" name="Int. J. Syst. Evol. Microbiol.">
        <title>The Global Catalogue of Microorganisms (GCM) 10K type strain sequencing project: providing services to taxonomists for standard genome sequencing and annotation.</title>
        <authorList>
            <consortium name="The Broad Institute Genomics Platform"/>
            <consortium name="The Broad Institute Genome Sequencing Center for Infectious Disease"/>
            <person name="Wu L."/>
            <person name="Ma J."/>
        </authorList>
    </citation>
    <scope>NUCLEOTIDE SEQUENCE [LARGE SCALE GENOMIC DNA]</scope>
    <source>
        <strain evidence="2">CCUG 54822</strain>
    </source>
</reference>